<sequence>MARYRRPIIIGLIVLLCVGVGEFWLYAANRLGFYVHQPILGGQSLADLCQSSDIGGFPFRLKLSCTGLTAPVRVGGGVIYAGVEEAHGVASLFSPNHIVLTISSPLVIQRSNGAPVAKLRHDGMTLDVAWGLSGVAAMRLNATSLDWRPESPEAGVAVNVQNLAVEAVPQGGPDTPAGLRYDLVADGVTAPALQALLKDKAPGHFAASGEITPPPKPGRDWRAALEDWRKKSGALRIQHMEWRSGDLSLRLDGALSLDDNHRPAGRLNVAAHGAGPLLTRLGVPAAAQAPDLLGALLGKTTAANAGTGALKLPLTLANGQILMGPLRLPATLRPLY</sequence>
<protein>
    <submittedName>
        <fullName evidence="2">DUF2125 domain-containing protein</fullName>
    </submittedName>
</protein>
<keyword evidence="3" id="KW-1185">Reference proteome</keyword>
<keyword evidence="1" id="KW-1133">Transmembrane helix</keyword>
<dbReference type="EMBL" id="JAIVFP010000001">
    <property type="protein sequence ID" value="MCI4681363.1"/>
    <property type="molecule type" value="Genomic_DNA"/>
</dbReference>
<evidence type="ECO:0000313" key="3">
    <source>
        <dbReference type="Proteomes" id="UP001139104"/>
    </source>
</evidence>
<accession>A0ABS9Z169</accession>
<organism evidence="2 3">
    <name type="scientific">Candidatus Rhodoblastus alkanivorans</name>
    <dbReference type="NCBI Taxonomy" id="2954117"/>
    <lineage>
        <taxon>Bacteria</taxon>
        <taxon>Pseudomonadati</taxon>
        <taxon>Pseudomonadota</taxon>
        <taxon>Alphaproteobacteria</taxon>
        <taxon>Hyphomicrobiales</taxon>
        <taxon>Rhodoblastaceae</taxon>
        <taxon>Rhodoblastus</taxon>
    </lineage>
</organism>
<keyword evidence="1" id="KW-0472">Membrane</keyword>
<proteinExistence type="predicted"/>
<dbReference type="InterPro" id="IPR018666">
    <property type="entry name" value="DUF2125"/>
</dbReference>
<dbReference type="RefSeq" id="WP_243065435.1">
    <property type="nucleotide sequence ID" value="NZ_JAIVFK010000011.1"/>
</dbReference>
<keyword evidence="1" id="KW-0812">Transmembrane</keyword>
<gene>
    <name evidence="2" type="ORF">K2U94_01025</name>
</gene>
<reference evidence="2" key="1">
    <citation type="journal article" date="2022" name="ISME J.">
        <title>Identification of active gaseous-alkane degraders at natural gas seeps.</title>
        <authorList>
            <person name="Farhan Ul Haque M."/>
            <person name="Hernandez M."/>
            <person name="Crombie A.T."/>
            <person name="Murrell J.C."/>
        </authorList>
    </citation>
    <scope>NUCLEOTIDE SEQUENCE</scope>
    <source>
        <strain evidence="2">PC2</strain>
    </source>
</reference>
<dbReference type="Pfam" id="PF09898">
    <property type="entry name" value="DUF2125"/>
    <property type="match status" value="1"/>
</dbReference>
<evidence type="ECO:0000256" key="1">
    <source>
        <dbReference type="SAM" id="Phobius"/>
    </source>
</evidence>
<feature type="transmembrane region" description="Helical" evidence="1">
    <location>
        <begin position="7"/>
        <end position="27"/>
    </location>
</feature>
<name>A0ABS9Z169_9HYPH</name>
<evidence type="ECO:0000313" key="2">
    <source>
        <dbReference type="EMBL" id="MCI4681363.1"/>
    </source>
</evidence>
<dbReference type="Proteomes" id="UP001139104">
    <property type="component" value="Unassembled WGS sequence"/>
</dbReference>
<comment type="caution">
    <text evidence="2">The sequence shown here is derived from an EMBL/GenBank/DDBJ whole genome shotgun (WGS) entry which is preliminary data.</text>
</comment>